<dbReference type="RefSeq" id="WP_109795789.1">
    <property type="nucleotide sequence ID" value="NZ_PHIG01000044.1"/>
</dbReference>
<sequence length="262" mass="28177">MAYQPFDLTGKVALITGGNGGIGLGFGEAIAAAGGDVSIWGRNDAKNAEALERLKAAGPGGTHTAFVCDVADEQDVDRRFAETLEAHGRVDGCFANAGVSARGTSFTEMTIEEWRHVMSVNMEGAFFTFRAATRHMVERSKNGDPFGRLVGTASLAALSGPARNEHYAFSKGGLVSMMNALAIEFARHGVTANAILPGWIETEMTEKAFADPRFHGNVMPRMPMRRWGRPEDFGGIAVYIMSEASGFHTAESFLIDGGYWVF</sequence>
<dbReference type="Pfam" id="PF13561">
    <property type="entry name" value="adh_short_C2"/>
    <property type="match status" value="1"/>
</dbReference>
<dbReference type="PANTHER" id="PTHR42760">
    <property type="entry name" value="SHORT-CHAIN DEHYDROGENASES/REDUCTASES FAMILY MEMBER"/>
    <property type="match status" value="1"/>
</dbReference>
<protein>
    <submittedName>
        <fullName evidence="3">2-deoxy-D-gluconate 3-dehydrogenase</fullName>
    </submittedName>
</protein>
<evidence type="ECO:0000259" key="2">
    <source>
        <dbReference type="SMART" id="SM00822"/>
    </source>
</evidence>
<dbReference type="SMART" id="SM00822">
    <property type="entry name" value="PKS_KR"/>
    <property type="match status" value="1"/>
</dbReference>
<dbReference type="InterPro" id="IPR002347">
    <property type="entry name" value="SDR_fam"/>
</dbReference>
<organism evidence="3 4">
    <name type="scientific">Minwuia thermotolerans</name>
    <dbReference type="NCBI Taxonomy" id="2056226"/>
    <lineage>
        <taxon>Bacteria</taxon>
        <taxon>Pseudomonadati</taxon>
        <taxon>Pseudomonadota</taxon>
        <taxon>Alphaproteobacteria</taxon>
        <taxon>Minwuiales</taxon>
        <taxon>Minwuiaceae</taxon>
        <taxon>Minwuia</taxon>
    </lineage>
</organism>
<name>A0A2M9FY57_9PROT</name>
<dbReference type="EMBL" id="PHIG01000044">
    <property type="protein sequence ID" value="PJK28397.1"/>
    <property type="molecule type" value="Genomic_DNA"/>
</dbReference>
<keyword evidence="4" id="KW-1185">Reference proteome</keyword>
<dbReference type="InterPro" id="IPR036291">
    <property type="entry name" value="NAD(P)-bd_dom_sf"/>
</dbReference>
<dbReference type="OrthoDB" id="9796652at2"/>
<dbReference type="PRINTS" id="PR00081">
    <property type="entry name" value="GDHRDH"/>
</dbReference>
<evidence type="ECO:0000313" key="4">
    <source>
        <dbReference type="Proteomes" id="UP000229498"/>
    </source>
</evidence>
<comment type="caution">
    <text evidence="3">The sequence shown here is derived from an EMBL/GenBank/DDBJ whole genome shotgun (WGS) entry which is preliminary data.</text>
</comment>
<feature type="domain" description="Ketoreductase" evidence="2">
    <location>
        <begin position="11"/>
        <end position="202"/>
    </location>
</feature>
<evidence type="ECO:0000313" key="3">
    <source>
        <dbReference type="EMBL" id="PJK28397.1"/>
    </source>
</evidence>
<dbReference type="AlphaFoldDB" id="A0A2M9FY57"/>
<evidence type="ECO:0000256" key="1">
    <source>
        <dbReference type="ARBA" id="ARBA00006484"/>
    </source>
</evidence>
<dbReference type="Proteomes" id="UP000229498">
    <property type="component" value="Unassembled WGS sequence"/>
</dbReference>
<dbReference type="PRINTS" id="PR00080">
    <property type="entry name" value="SDRFAMILY"/>
</dbReference>
<dbReference type="InterPro" id="IPR057326">
    <property type="entry name" value="KR_dom"/>
</dbReference>
<dbReference type="Gene3D" id="3.40.50.720">
    <property type="entry name" value="NAD(P)-binding Rossmann-like Domain"/>
    <property type="match status" value="1"/>
</dbReference>
<dbReference type="SUPFAM" id="SSF51735">
    <property type="entry name" value="NAD(P)-binding Rossmann-fold domains"/>
    <property type="match status" value="1"/>
</dbReference>
<accession>A0A2M9FY57</accession>
<dbReference type="FunFam" id="3.40.50.720:FF:000084">
    <property type="entry name" value="Short-chain dehydrogenase reductase"/>
    <property type="match status" value="1"/>
</dbReference>
<reference evidence="3 4" key="1">
    <citation type="submission" date="2017-11" db="EMBL/GenBank/DDBJ databases">
        <title>Draft genome sequence of Rhizobiales bacterium SY3-13.</title>
        <authorList>
            <person name="Sun C."/>
        </authorList>
    </citation>
    <scope>NUCLEOTIDE SEQUENCE [LARGE SCALE GENOMIC DNA]</scope>
    <source>
        <strain evidence="3 4">SY3-13</strain>
    </source>
</reference>
<proteinExistence type="inferred from homology"/>
<dbReference type="GO" id="GO:0016616">
    <property type="term" value="F:oxidoreductase activity, acting on the CH-OH group of donors, NAD or NADP as acceptor"/>
    <property type="evidence" value="ECO:0007669"/>
    <property type="project" value="TreeGrafter"/>
</dbReference>
<gene>
    <name evidence="3" type="ORF">CVT23_16965</name>
</gene>
<comment type="similarity">
    <text evidence="1">Belongs to the short-chain dehydrogenases/reductases (SDR) family.</text>
</comment>